<dbReference type="PANTHER" id="PTHR46048:SF6">
    <property type="entry name" value="HYDROXYCARBOXYLIC ACID RECEPTOR 2"/>
    <property type="match status" value="1"/>
</dbReference>
<evidence type="ECO:0000256" key="1">
    <source>
        <dbReference type="ARBA" id="ARBA00004141"/>
    </source>
</evidence>
<dbReference type="SUPFAM" id="SSF81321">
    <property type="entry name" value="Family A G protein-coupled receptor-like"/>
    <property type="match status" value="1"/>
</dbReference>
<evidence type="ECO:0000313" key="11">
    <source>
        <dbReference type="EMBL" id="KAG8550585.1"/>
    </source>
</evidence>
<dbReference type="Gene3D" id="1.20.1070.10">
    <property type="entry name" value="Rhodopsin 7-helix transmembrane proteins"/>
    <property type="match status" value="1"/>
</dbReference>
<feature type="transmembrane region" description="Helical" evidence="9">
    <location>
        <begin position="91"/>
        <end position="110"/>
    </location>
</feature>
<evidence type="ECO:0000256" key="6">
    <source>
        <dbReference type="ARBA" id="ARBA00023170"/>
    </source>
</evidence>
<evidence type="ECO:0000256" key="2">
    <source>
        <dbReference type="ARBA" id="ARBA00022692"/>
    </source>
</evidence>
<feature type="transmembrane region" description="Helical" evidence="9">
    <location>
        <begin position="221"/>
        <end position="243"/>
    </location>
</feature>
<dbReference type="InterPro" id="IPR051893">
    <property type="entry name" value="HCARs"/>
</dbReference>
<dbReference type="EMBL" id="WNYA01000039">
    <property type="protein sequence ID" value="KAG8550585.1"/>
    <property type="molecule type" value="Genomic_DNA"/>
</dbReference>
<dbReference type="PANTHER" id="PTHR46048">
    <property type="entry name" value="HYDROXYCARBOXYLIC ACID RECEPTOR 2"/>
    <property type="match status" value="1"/>
</dbReference>
<dbReference type="GO" id="GO:0005886">
    <property type="term" value="C:plasma membrane"/>
    <property type="evidence" value="ECO:0007669"/>
    <property type="project" value="TreeGrafter"/>
</dbReference>
<feature type="transmembrane region" description="Helical" evidence="9">
    <location>
        <begin position="263"/>
        <end position="285"/>
    </location>
</feature>
<dbReference type="Pfam" id="PF00001">
    <property type="entry name" value="7tm_1"/>
    <property type="match status" value="1"/>
</dbReference>
<evidence type="ECO:0000313" key="12">
    <source>
        <dbReference type="Proteomes" id="UP000824782"/>
    </source>
</evidence>
<proteinExistence type="inferred from homology"/>
<dbReference type="GO" id="GO:0004930">
    <property type="term" value="F:G protein-coupled receptor activity"/>
    <property type="evidence" value="ECO:0007669"/>
    <property type="project" value="UniProtKB-KW"/>
</dbReference>
<reference evidence="11" key="1">
    <citation type="thesis" date="2020" institute="ProQuest LLC" country="789 East Eisenhower Parkway, Ann Arbor, MI, USA">
        <title>Comparative Genomics and Chromosome Evolution.</title>
        <authorList>
            <person name="Mudd A.B."/>
        </authorList>
    </citation>
    <scope>NUCLEOTIDE SEQUENCE</scope>
    <source>
        <strain evidence="11">237g6f4</strain>
        <tissue evidence="11">Blood</tissue>
    </source>
</reference>
<keyword evidence="7 8" id="KW-0807">Transducer</keyword>
<accession>A0AAV6ZQD6</accession>
<name>A0AAV6ZQD6_ENGPU</name>
<comment type="caution">
    <text evidence="11">The sequence shown here is derived from an EMBL/GenBank/DDBJ whole genome shotgun (WGS) entry which is preliminary data.</text>
</comment>
<evidence type="ECO:0000256" key="9">
    <source>
        <dbReference type="SAM" id="Phobius"/>
    </source>
</evidence>
<dbReference type="PRINTS" id="PR00237">
    <property type="entry name" value="GPCRRHODOPSN"/>
</dbReference>
<feature type="non-terminal residue" evidence="11">
    <location>
        <position position="1"/>
    </location>
</feature>
<dbReference type="InterPro" id="IPR000276">
    <property type="entry name" value="GPCR_Rhodpsn"/>
</dbReference>
<keyword evidence="4 8" id="KW-0297">G-protein coupled receptor</keyword>
<dbReference type="PROSITE" id="PS00237">
    <property type="entry name" value="G_PROTEIN_RECEP_F1_1"/>
    <property type="match status" value="1"/>
</dbReference>
<evidence type="ECO:0000256" key="5">
    <source>
        <dbReference type="ARBA" id="ARBA00023136"/>
    </source>
</evidence>
<evidence type="ECO:0000256" key="8">
    <source>
        <dbReference type="RuleBase" id="RU000688"/>
    </source>
</evidence>
<protein>
    <recommendedName>
        <fullName evidence="10">G-protein coupled receptors family 1 profile domain-containing protein</fullName>
    </recommendedName>
</protein>
<evidence type="ECO:0000256" key="4">
    <source>
        <dbReference type="ARBA" id="ARBA00023040"/>
    </source>
</evidence>
<keyword evidence="5 9" id="KW-0472">Membrane</keyword>
<feature type="transmembrane region" description="Helical" evidence="9">
    <location>
        <begin position="52"/>
        <end position="71"/>
    </location>
</feature>
<gene>
    <name evidence="11" type="ORF">GDO81_023542</name>
</gene>
<keyword evidence="12" id="KW-1185">Reference proteome</keyword>
<keyword evidence="2 8" id="KW-0812">Transmembrane</keyword>
<feature type="transmembrane region" description="Helical" evidence="9">
    <location>
        <begin position="20"/>
        <end position="40"/>
    </location>
</feature>
<feature type="transmembrane region" description="Helical" evidence="9">
    <location>
        <begin position="131"/>
        <end position="151"/>
    </location>
</feature>
<keyword evidence="3 9" id="KW-1133">Transmembrane helix</keyword>
<evidence type="ECO:0000259" key="10">
    <source>
        <dbReference type="PROSITE" id="PS50262"/>
    </source>
</evidence>
<sequence length="315" mass="36821">TNNTCCFFEDPILSYVPPTLLIIIFILGSIFNGTALWAFFFHIKSWKSSTVYLFNLSVADFFLIICLPFRIDYYLKHKTWIYGDIPCRIMLFMLAMNRAGSIFFLTLVGLDRYFKVVHPHHSVNSISIRNAIFVVCLVWLIAISVTVFILTKDHTGGNIFRNAYCDSFIVCPALSYWHDLLFIIEFFLPLCIVLFCSYSIIWKLRQRNMDKDSKIKRAVKFIILIGVLFFLCFLPSVSSRIEILRLMESPQHNNCNIYKSVETAFFITMCFTYMNSMCNPLLYYLSNPSLRTYYLTIFIKFRLRQPACPKSDLSN</sequence>
<organism evidence="11 12">
    <name type="scientific">Engystomops pustulosus</name>
    <name type="common">Tungara frog</name>
    <name type="synonym">Physalaemus pustulosus</name>
    <dbReference type="NCBI Taxonomy" id="76066"/>
    <lineage>
        <taxon>Eukaryota</taxon>
        <taxon>Metazoa</taxon>
        <taxon>Chordata</taxon>
        <taxon>Craniata</taxon>
        <taxon>Vertebrata</taxon>
        <taxon>Euteleostomi</taxon>
        <taxon>Amphibia</taxon>
        <taxon>Batrachia</taxon>
        <taxon>Anura</taxon>
        <taxon>Neobatrachia</taxon>
        <taxon>Hyloidea</taxon>
        <taxon>Leptodactylidae</taxon>
        <taxon>Leiuperinae</taxon>
        <taxon>Engystomops</taxon>
    </lineage>
</organism>
<comment type="similarity">
    <text evidence="8">Belongs to the G-protein coupled receptor 1 family.</text>
</comment>
<dbReference type="PROSITE" id="PS50262">
    <property type="entry name" value="G_PROTEIN_RECEP_F1_2"/>
    <property type="match status" value="1"/>
</dbReference>
<dbReference type="Proteomes" id="UP000824782">
    <property type="component" value="Unassembled WGS sequence"/>
</dbReference>
<keyword evidence="6 8" id="KW-0675">Receptor</keyword>
<comment type="subcellular location">
    <subcellularLocation>
        <location evidence="1">Membrane</location>
        <topology evidence="1">Multi-pass membrane protein</topology>
    </subcellularLocation>
</comment>
<dbReference type="AlphaFoldDB" id="A0AAV6ZQD6"/>
<dbReference type="InterPro" id="IPR017452">
    <property type="entry name" value="GPCR_Rhodpsn_7TM"/>
</dbReference>
<evidence type="ECO:0000256" key="3">
    <source>
        <dbReference type="ARBA" id="ARBA00022989"/>
    </source>
</evidence>
<evidence type="ECO:0000256" key="7">
    <source>
        <dbReference type="ARBA" id="ARBA00023224"/>
    </source>
</evidence>
<feature type="domain" description="G-protein coupled receptors family 1 profile" evidence="10">
    <location>
        <begin position="31"/>
        <end position="283"/>
    </location>
</feature>
<feature type="transmembrane region" description="Helical" evidence="9">
    <location>
        <begin position="180"/>
        <end position="201"/>
    </location>
</feature>